<dbReference type="AlphaFoldDB" id="A0A8J3ADK5"/>
<organism evidence="1 2">
    <name type="scientific">Gottfriedia solisilvae</name>
    <dbReference type="NCBI Taxonomy" id="1516104"/>
    <lineage>
        <taxon>Bacteria</taxon>
        <taxon>Bacillati</taxon>
        <taxon>Bacillota</taxon>
        <taxon>Bacilli</taxon>
        <taxon>Bacillales</taxon>
        <taxon>Bacillaceae</taxon>
        <taxon>Gottfriedia</taxon>
    </lineage>
</organism>
<reference evidence="2" key="1">
    <citation type="journal article" date="2019" name="Int. J. Syst. Evol. Microbiol.">
        <title>The Global Catalogue of Microorganisms (GCM) 10K type strain sequencing project: providing services to taxonomists for standard genome sequencing and annotation.</title>
        <authorList>
            <consortium name="The Broad Institute Genomics Platform"/>
            <consortium name="The Broad Institute Genome Sequencing Center for Infectious Disease"/>
            <person name="Wu L."/>
            <person name="Ma J."/>
        </authorList>
    </citation>
    <scope>NUCLEOTIDE SEQUENCE [LARGE SCALE GENOMIC DNA]</scope>
    <source>
        <strain evidence="2">CGMCC 1.14993</strain>
    </source>
</reference>
<evidence type="ECO:0000313" key="2">
    <source>
        <dbReference type="Proteomes" id="UP000626244"/>
    </source>
</evidence>
<evidence type="ECO:0008006" key="3">
    <source>
        <dbReference type="Google" id="ProtNLM"/>
    </source>
</evidence>
<dbReference type="OrthoDB" id="2989832at2"/>
<keyword evidence="2" id="KW-1185">Reference proteome</keyword>
<gene>
    <name evidence="1" type="ORF">GCM10007380_00720</name>
</gene>
<protein>
    <recommendedName>
        <fullName evidence="3">Small secreted protein</fullName>
    </recommendedName>
</protein>
<accession>A0A8J3ADK5</accession>
<dbReference type="EMBL" id="BMHB01000001">
    <property type="protein sequence ID" value="GGI10025.1"/>
    <property type="molecule type" value="Genomic_DNA"/>
</dbReference>
<name>A0A8J3ADK5_9BACI</name>
<dbReference type="Proteomes" id="UP000626244">
    <property type="component" value="Unassembled WGS sequence"/>
</dbReference>
<dbReference type="RefSeq" id="WP_088002614.1">
    <property type="nucleotide sequence ID" value="NZ_BMHB01000001.1"/>
</dbReference>
<evidence type="ECO:0000313" key="1">
    <source>
        <dbReference type="EMBL" id="GGI10025.1"/>
    </source>
</evidence>
<proteinExistence type="predicted"/>
<sequence length="103" mass="11287">MKLKRVLIGLGLGIAGGLYLQKKLSSQYVPAEKALKTIKPVFLSYGNVTGTWIHSEPKWAELPDYEGDVYEGGFTVVEADNHTTNYSFILNAVNGELISAQIV</sequence>
<comment type="caution">
    <text evidence="1">The sequence shown here is derived from an EMBL/GenBank/DDBJ whole genome shotgun (WGS) entry which is preliminary data.</text>
</comment>